<dbReference type="EMBL" id="CP003740">
    <property type="protein sequence ID" value="AGI69469.1"/>
    <property type="molecule type" value="Genomic_DNA"/>
</dbReference>
<dbReference type="AlphaFoldDB" id="B5IX28"/>
<evidence type="ECO:0000313" key="1">
    <source>
        <dbReference type="EMBL" id="AGI69469.1"/>
    </source>
</evidence>
<gene>
    <name evidence="1" type="ORF">OAN307_c40520</name>
</gene>
<protein>
    <submittedName>
        <fullName evidence="1">Uncharacterized protein</fullName>
    </submittedName>
</protein>
<reference evidence="1 2" key="1">
    <citation type="journal article" date="2013" name="PLoS ONE">
        <title>Poles Apart: Arctic and Antarctic Octadecabacter strains Share High Genome Plasticity and a New Type of Xanthorhodopsin.</title>
        <authorList>
            <person name="Vollmers J."/>
            <person name="Voget S."/>
            <person name="Dietrich S."/>
            <person name="Gollnow K."/>
            <person name="Smits M."/>
            <person name="Meyer K."/>
            <person name="Brinkhoff T."/>
            <person name="Simon M."/>
            <person name="Daniel R."/>
        </authorList>
    </citation>
    <scope>NUCLEOTIDE SEQUENCE [LARGE SCALE GENOMIC DNA]</scope>
    <source>
        <strain evidence="1 2">307</strain>
    </source>
</reference>
<name>B5IX28_9RHOB</name>
<dbReference type="Proteomes" id="UP000005307">
    <property type="component" value="Chromosome"/>
</dbReference>
<dbReference type="STRING" id="391626.OAN307_c40520"/>
<keyword evidence="2" id="KW-1185">Reference proteome</keyword>
<sequence>MTKNTVIDFTKPSDFSPDPLTDVLRAGARELLATAVRAEVSEFLEGHVHLLNDEGRQRLVQHGFLPEREVMTIAPSRSCKAWPVGNGTGDCETICREGGSARCQSRFLGCATVVQTRMV</sequence>
<organism evidence="1 2">
    <name type="scientific">Octadecabacter antarcticus 307</name>
    <dbReference type="NCBI Taxonomy" id="391626"/>
    <lineage>
        <taxon>Bacteria</taxon>
        <taxon>Pseudomonadati</taxon>
        <taxon>Pseudomonadota</taxon>
        <taxon>Alphaproteobacteria</taxon>
        <taxon>Rhodobacterales</taxon>
        <taxon>Roseobacteraceae</taxon>
        <taxon>Octadecabacter</taxon>
    </lineage>
</organism>
<evidence type="ECO:0000313" key="2">
    <source>
        <dbReference type="Proteomes" id="UP000005307"/>
    </source>
</evidence>
<dbReference type="KEGG" id="oat:OAN307_c40520"/>
<accession>B5IX28</accession>
<dbReference type="RefSeq" id="WP_015501402.1">
    <property type="nucleotide sequence ID" value="NC_020911.1"/>
</dbReference>
<dbReference type="HOGENOM" id="CLU_2058971_0_0_5"/>
<proteinExistence type="predicted"/>